<organism evidence="1 2">
    <name type="scientific">Ktedonobacter racemifer DSM 44963</name>
    <dbReference type="NCBI Taxonomy" id="485913"/>
    <lineage>
        <taxon>Bacteria</taxon>
        <taxon>Bacillati</taxon>
        <taxon>Chloroflexota</taxon>
        <taxon>Ktedonobacteria</taxon>
        <taxon>Ktedonobacterales</taxon>
        <taxon>Ktedonobacteraceae</taxon>
        <taxon>Ktedonobacter</taxon>
    </lineage>
</organism>
<keyword evidence="1" id="KW-0238">DNA-binding</keyword>
<evidence type="ECO:0000313" key="1">
    <source>
        <dbReference type="EMBL" id="EFH89971.1"/>
    </source>
</evidence>
<dbReference type="EMBL" id="ADVG01000001">
    <property type="protein sequence ID" value="EFH89971.1"/>
    <property type="molecule type" value="Genomic_DNA"/>
</dbReference>
<dbReference type="AlphaFoldDB" id="D6TCF4"/>
<gene>
    <name evidence="1" type="ORF">Krac_11562</name>
</gene>
<keyword evidence="2" id="KW-1185">Reference proteome</keyword>
<comment type="caution">
    <text evidence="1">The sequence shown here is derived from an EMBL/GenBank/DDBJ whole genome shotgun (WGS) entry which is preliminary data.</text>
</comment>
<proteinExistence type="predicted"/>
<dbReference type="eggNOG" id="COG0776">
    <property type="taxonomic scope" value="Bacteria"/>
</dbReference>
<dbReference type="OrthoDB" id="9799835at2"/>
<sequence length="87" mass="9822">MSERIKKEDVARRLATRMDTDEATATAWVDGVIETLYEAFKAGESVTLPGFGGFFVRPEPKSWVFKFNPGQRLRALFGWSSTYTGKL</sequence>
<protein>
    <submittedName>
        <fullName evidence="1">Histone family protein DNA-binding protein</fullName>
    </submittedName>
</protein>
<dbReference type="Pfam" id="PF00216">
    <property type="entry name" value="Bac_DNA_binding"/>
    <property type="match status" value="1"/>
</dbReference>
<dbReference type="GO" id="GO:0003677">
    <property type="term" value="F:DNA binding"/>
    <property type="evidence" value="ECO:0007669"/>
    <property type="project" value="UniProtKB-KW"/>
</dbReference>
<dbReference type="InterPro" id="IPR010992">
    <property type="entry name" value="IHF-like_DNA-bd_dom_sf"/>
</dbReference>
<dbReference type="RefSeq" id="WP_007906963.1">
    <property type="nucleotide sequence ID" value="NZ_ADVG01000001.1"/>
</dbReference>
<dbReference type="Gene3D" id="4.10.520.10">
    <property type="entry name" value="IHF-like DNA-binding proteins"/>
    <property type="match status" value="1"/>
</dbReference>
<dbReference type="Proteomes" id="UP000004508">
    <property type="component" value="Unassembled WGS sequence"/>
</dbReference>
<dbReference type="STRING" id="485913.Krac_11562"/>
<reference evidence="1 2" key="1">
    <citation type="journal article" date="2011" name="Stand. Genomic Sci.">
        <title>Non-contiguous finished genome sequence and contextual data of the filamentous soil bacterium Ktedonobacter racemifer type strain (SOSP1-21).</title>
        <authorList>
            <person name="Chang Y.J."/>
            <person name="Land M."/>
            <person name="Hauser L."/>
            <person name="Chertkov O."/>
            <person name="Del Rio T.G."/>
            <person name="Nolan M."/>
            <person name="Copeland A."/>
            <person name="Tice H."/>
            <person name="Cheng J.F."/>
            <person name="Lucas S."/>
            <person name="Han C."/>
            <person name="Goodwin L."/>
            <person name="Pitluck S."/>
            <person name="Ivanova N."/>
            <person name="Ovchinikova G."/>
            <person name="Pati A."/>
            <person name="Chen A."/>
            <person name="Palaniappan K."/>
            <person name="Mavromatis K."/>
            <person name="Liolios K."/>
            <person name="Brettin T."/>
            <person name="Fiebig A."/>
            <person name="Rohde M."/>
            <person name="Abt B."/>
            <person name="Goker M."/>
            <person name="Detter J.C."/>
            <person name="Woyke T."/>
            <person name="Bristow J."/>
            <person name="Eisen J.A."/>
            <person name="Markowitz V."/>
            <person name="Hugenholtz P."/>
            <person name="Kyrpides N.C."/>
            <person name="Klenk H.P."/>
            <person name="Lapidus A."/>
        </authorList>
    </citation>
    <scope>NUCLEOTIDE SEQUENCE [LARGE SCALE GENOMIC DNA]</scope>
    <source>
        <strain evidence="2">DSM 44963</strain>
    </source>
</reference>
<dbReference type="GO" id="GO:0030527">
    <property type="term" value="F:structural constituent of chromatin"/>
    <property type="evidence" value="ECO:0007669"/>
    <property type="project" value="InterPro"/>
</dbReference>
<dbReference type="SUPFAM" id="SSF47729">
    <property type="entry name" value="IHF-like DNA-binding proteins"/>
    <property type="match status" value="1"/>
</dbReference>
<dbReference type="InterPro" id="IPR000119">
    <property type="entry name" value="Hist_DNA-bd"/>
</dbReference>
<name>D6TCF4_KTERA</name>
<evidence type="ECO:0000313" key="2">
    <source>
        <dbReference type="Proteomes" id="UP000004508"/>
    </source>
</evidence>
<accession>D6TCF4</accession>
<dbReference type="InParanoid" id="D6TCF4"/>